<feature type="compositionally biased region" description="Low complexity" evidence="1">
    <location>
        <begin position="1"/>
        <end position="13"/>
    </location>
</feature>
<dbReference type="Proteomes" id="UP000236370">
    <property type="component" value="Unassembled WGS sequence"/>
</dbReference>
<reference evidence="2 3" key="1">
    <citation type="submission" date="2017-12" db="EMBL/GenBank/DDBJ databases">
        <title>High-resolution comparative analysis of great ape genomes.</title>
        <authorList>
            <person name="Pollen A."/>
            <person name="Hastie A."/>
            <person name="Hormozdiari F."/>
            <person name="Dougherty M."/>
            <person name="Liu R."/>
            <person name="Chaisson M."/>
            <person name="Hoppe E."/>
            <person name="Hill C."/>
            <person name="Pang A."/>
            <person name="Hillier L."/>
            <person name="Baker C."/>
            <person name="Armstrong J."/>
            <person name="Shendure J."/>
            <person name="Paten B."/>
            <person name="Wilson R."/>
            <person name="Chao H."/>
            <person name="Schneider V."/>
            <person name="Ventura M."/>
            <person name="Kronenberg Z."/>
            <person name="Murali S."/>
            <person name="Gordon D."/>
            <person name="Cantsilieris S."/>
            <person name="Munson K."/>
            <person name="Nelson B."/>
            <person name="Raja A."/>
            <person name="Underwood J."/>
            <person name="Diekhans M."/>
            <person name="Fiddes I."/>
            <person name="Haussler D."/>
            <person name="Eichler E."/>
        </authorList>
    </citation>
    <scope>NUCLEOTIDE SEQUENCE [LARGE SCALE GENOMIC DNA]</scope>
    <source>
        <strain evidence="2">Yerkes chimp pedigree #C0471</strain>
    </source>
</reference>
<dbReference type="AlphaFoldDB" id="A0A2J8M9G7"/>
<evidence type="ECO:0000313" key="2">
    <source>
        <dbReference type="EMBL" id="PNI56172.1"/>
    </source>
</evidence>
<protein>
    <submittedName>
        <fullName evidence="2">Uncharacterized protein</fullName>
    </submittedName>
</protein>
<comment type="caution">
    <text evidence="2">The sequence shown here is derived from an EMBL/GenBank/DDBJ whole genome shotgun (WGS) entry which is preliminary data.</text>
</comment>
<feature type="region of interest" description="Disordered" evidence="1">
    <location>
        <begin position="1"/>
        <end position="23"/>
    </location>
</feature>
<proteinExistence type="predicted"/>
<name>A0A2J8M9G7_PANTR</name>
<evidence type="ECO:0000256" key="1">
    <source>
        <dbReference type="SAM" id="MobiDB-lite"/>
    </source>
</evidence>
<organism evidence="2 3">
    <name type="scientific">Pan troglodytes</name>
    <name type="common">Chimpanzee</name>
    <dbReference type="NCBI Taxonomy" id="9598"/>
    <lineage>
        <taxon>Eukaryota</taxon>
        <taxon>Metazoa</taxon>
        <taxon>Chordata</taxon>
        <taxon>Craniata</taxon>
        <taxon>Vertebrata</taxon>
        <taxon>Euteleostomi</taxon>
        <taxon>Mammalia</taxon>
        <taxon>Eutheria</taxon>
        <taxon>Euarchontoglires</taxon>
        <taxon>Primates</taxon>
        <taxon>Haplorrhini</taxon>
        <taxon>Catarrhini</taxon>
        <taxon>Hominidae</taxon>
        <taxon>Pan</taxon>
    </lineage>
</organism>
<gene>
    <name evidence="2" type="ORF">CK820_G0022617</name>
</gene>
<sequence length="87" mass="9235">MPSSPSAQPHPSQEAGGAQDASCPQTLDSKFFSFWTPGLTLVVCQGLSGLGHRLKAALSASLLLRFGTWTGFLAPQLADSLLWDFTL</sequence>
<dbReference type="EMBL" id="NBAG03000264">
    <property type="protein sequence ID" value="PNI56172.1"/>
    <property type="molecule type" value="Genomic_DNA"/>
</dbReference>
<evidence type="ECO:0000313" key="3">
    <source>
        <dbReference type="Proteomes" id="UP000236370"/>
    </source>
</evidence>
<accession>A0A2J8M9G7</accession>